<comment type="caution">
    <text evidence="1">The sequence shown here is derived from an EMBL/GenBank/DDBJ whole genome shotgun (WGS) entry which is preliminary data.</text>
</comment>
<accession>A0A243S5V8</accession>
<dbReference type="InterPro" id="IPR045952">
    <property type="entry name" value="DUF6372"/>
</dbReference>
<proteinExistence type="predicted"/>
<reference evidence="1 2" key="1">
    <citation type="submission" date="2017-05" db="EMBL/GenBank/DDBJ databases">
        <title>Biotechnological potential of actinobacteria isolated from South African environments.</title>
        <authorList>
            <person name="Le Roes-Hill M."/>
            <person name="Prins A."/>
            <person name="Durrell K.A."/>
        </authorList>
    </citation>
    <scope>NUCLEOTIDE SEQUENCE [LARGE SCALE GENOMIC DNA]</scope>
    <source>
        <strain evidence="1 2">HMC13</strain>
    </source>
</reference>
<dbReference type="Pfam" id="PF19899">
    <property type="entry name" value="DUF6372"/>
    <property type="match status" value="1"/>
</dbReference>
<evidence type="ECO:0000313" key="1">
    <source>
        <dbReference type="EMBL" id="OUD03015.1"/>
    </source>
</evidence>
<dbReference type="AlphaFoldDB" id="A0A243S5V8"/>
<name>A0A243S5V8_9ACTN</name>
<sequence>MTTFDIESLPPVLTILLPAMVEWEQNRPGGCRCACAAFHQSQMRPACTHPADPGLLIQVQTPAETSRPLPVCLGCYHDLVPLAA</sequence>
<evidence type="ECO:0000313" key="2">
    <source>
        <dbReference type="Proteomes" id="UP000195105"/>
    </source>
</evidence>
<gene>
    <name evidence="1" type="ORF">CA983_11835</name>
</gene>
<protein>
    <submittedName>
        <fullName evidence="1">Uncharacterized protein</fullName>
    </submittedName>
</protein>
<keyword evidence="2" id="KW-1185">Reference proteome</keyword>
<dbReference type="Proteomes" id="UP000195105">
    <property type="component" value="Unassembled WGS sequence"/>
</dbReference>
<dbReference type="EMBL" id="NGFN01000054">
    <property type="protein sequence ID" value="OUD03015.1"/>
    <property type="molecule type" value="Genomic_DNA"/>
</dbReference>
<dbReference type="RefSeq" id="WP_086600852.1">
    <property type="nucleotide sequence ID" value="NZ_NGFN01000054.1"/>
</dbReference>
<organism evidence="1 2">
    <name type="scientific">Streptomyces swartbergensis</name>
    <dbReference type="NCBI Taxonomy" id="487165"/>
    <lineage>
        <taxon>Bacteria</taxon>
        <taxon>Bacillati</taxon>
        <taxon>Actinomycetota</taxon>
        <taxon>Actinomycetes</taxon>
        <taxon>Kitasatosporales</taxon>
        <taxon>Streptomycetaceae</taxon>
        <taxon>Streptomyces</taxon>
    </lineage>
</organism>